<dbReference type="OrthoDB" id="283883at2759"/>
<comment type="similarity">
    <text evidence="1">Belongs to the SNF8 family.</text>
</comment>
<name>A0A9P8QDX5_WICPI</name>
<gene>
    <name evidence="2" type="ORF">WICPIJ_001299</name>
</gene>
<organism evidence="2 3">
    <name type="scientific">Wickerhamomyces pijperi</name>
    <name type="common">Yeast</name>
    <name type="synonym">Pichia pijperi</name>
    <dbReference type="NCBI Taxonomy" id="599730"/>
    <lineage>
        <taxon>Eukaryota</taxon>
        <taxon>Fungi</taxon>
        <taxon>Dikarya</taxon>
        <taxon>Ascomycota</taxon>
        <taxon>Saccharomycotina</taxon>
        <taxon>Saccharomycetes</taxon>
        <taxon>Phaffomycetales</taxon>
        <taxon>Wickerhamomycetaceae</taxon>
        <taxon>Wickerhamomyces</taxon>
    </lineage>
</organism>
<reference evidence="2" key="2">
    <citation type="submission" date="2021-01" db="EMBL/GenBank/DDBJ databases">
        <authorList>
            <person name="Schikora-Tamarit M.A."/>
        </authorList>
    </citation>
    <scope>NUCLEOTIDE SEQUENCE</scope>
    <source>
        <strain evidence="2">CBS2887</strain>
    </source>
</reference>
<dbReference type="Gene3D" id="1.10.10.10">
    <property type="entry name" value="Winged helix-like DNA-binding domain superfamily/Winged helix DNA-binding domain"/>
    <property type="match status" value="2"/>
</dbReference>
<dbReference type="Gene3D" id="6.10.140.180">
    <property type="match status" value="1"/>
</dbReference>
<dbReference type="InterPro" id="IPR036388">
    <property type="entry name" value="WH-like_DNA-bd_sf"/>
</dbReference>
<reference evidence="2" key="1">
    <citation type="journal article" date="2021" name="Open Biol.">
        <title>Shared evolutionary footprints suggest mitochondrial oxidative damage underlies multiple complex I losses in fungi.</title>
        <authorList>
            <person name="Schikora-Tamarit M.A."/>
            <person name="Marcet-Houben M."/>
            <person name="Nosek J."/>
            <person name="Gabaldon T."/>
        </authorList>
    </citation>
    <scope>NUCLEOTIDE SEQUENCE</scope>
    <source>
        <strain evidence="2">CBS2887</strain>
    </source>
</reference>
<dbReference type="AlphaFoldDB" id="A0A9P8QDX5"/>
<dbReference type="GO" id="GO:0043328">
    <property type="term" value="P:protein transport to vacuole involved in ubiquitin-dependent protein catabolic process via the multivesicular body sorting pathway"/>
    <property type="evidence" value="ECO:0007669"/>
    <property type="project" value="TreeGrafter"/>
</dbReference>
<dbReference type="PANTHER" id="PTHR12806">
    <property type="entry name" value="EAP30 SUBUNIT OF ELL COMPLEX"/>
    <property type="match status" value="1"/>
</dbReference>
<dbReference type="InterPro" id="IPR036390">
    <property type="entry name" value="WH_DNA-bd_sf"/>
</dbReference>
<dbReference type="Pfam" id="PF04157">
    <property type="entry name" value="EAP30"/>
    <property type="match status" value="1"/>
</dbReference>
<evidence type="ECO:0000313" key="3">
    <source>
        <dbReference type="Proteomes" id="UP000774326"/>
    </source>
</evidence>
<dbReference type="InterPro" id="IPR040608">
    <property type="entry name" value="Snf8/Vps36"/>
</dbReference>
<protein>
    <recommendedName>
        <fullName evidence="4">Vacuolar-sorting protein SNF8</fullName>
    </recommendedName>
</protein>
<proteinExistence type="inferred from homology"/>
<evidence type="ECO:0000256" key="1">
    <source>
        <dbReference type="ARBA" id="ARBA00009834"/>
    </source>
</evidence>
<comment type="caution">
    <text evidence="2">The sequence shown here is derived from an EMBL/GenBank/DDBJ whole genome shotgun (WGS) entry which is preliminary data.</text>
</comment>
<dbReference type="Proteomes" id="UP000774326">
    <property type="component" value="Unassembled WGS sequence"/>
</dbReference>
<sequence>MYEVKVNVYGGWAANMISLIPSKNHKITKINFQRPLIMNGIGLSAFDENHLQQFSQLGKTLQDRKTEELETQFTLFKSLLFNYIDTYRSQIESNGSLQSKIMQICQFLNIEPLQILNRDTDHDQFYYELSCKIIEFNNEEGNIKYGGLIPTLELLSELNSKLEGRNIITLDDLKTTIDIMTPLNSEIAIVKLNKQQYIKTFKLSLSTDNMQILQIANEIGCVSVSMIRDNLNWSVIKTKEVLKELVNSGYLWLDNGETNGESLYWDPGWINNLF</sequence>
<keyword evidence="3" id="KW-1185">Reference proteome</keyword>
<evidence type="ECO:0000313" key="2">
    <source>
        <dbReference type="EMBL" id="KAH3687715.1"/>
    </source>
</evidence>
<evidence type="ECO:0008006" key="4">
    <source>
        <dbReference type="Google" id="ProtNLM"/>
    </source>
</evidence>
<dbReference type="InterPro" id="IPR016689">
    <property type="entry name" value="ESCRT-2_cplx_Snf8"/>
</dbReference>
<accession>A0A9P8QDX5</accession>
<dbReference type="PANTHER" id="PTHR12806:SF0">
    <property type="entry name" value="VACUOLAR-SORTING PROTEIN SNF8"/>
    <property type="match status" value="1"/>
</dbReference>
<dbReference type="EMBL" id="JAEUBG010000661">
    <property type="protein sequence ID" value="KAH3687715.1"/>
    <property type="molecule type" value="Genomic_DNA"/>
</dbReference>
<dbReference type="SUPFAM" id="SSF46785">
    <property type="entry name" value="Winged helix' DNA-binding domain"/>
    <property type="match status" value="2"/>
</dbReference>
<dbReference type="GO" id="GO:0000814">
    <property type="term" value="C:ESCRT II complex"/>
    <property type="evidence" value="ECO:0007669"/>
    <property type="project" value="InterPro"/>
</dbReference>